<dbReference type="InterPro" id="IPR011054">
    <property type="entry name" value="Rudment_hybrid_motif"/>
</dbReference>
<feature type="region of interest" description="Disordered" evidence="8">
    <location>
        <begin position="1"/>
        <end position="25"/>
    </location>
</feature>
<dbReference type="NCBIfam" id="TIGR01142">
    <property type="entry name" value="purT"/>
    <property type="match status" value="1"/>
</dbReference>
<dbReference type="EC" id="6.3.1.21" evidence="7"/>
<evidence type="ECO:0000256" key="2">
    <source>
        <dbReference type="ARBA" id="ARBA00022723"/>
    </source>
</evidence>
<keyword evidence="11" id="KW-1185">Reference proteome</keyword>
<dbReference type="SUPFAM" id="SSF56059">
    <property type="entry name" value="Glutathione synthetase ATP-binding domain-like"/>
    <property type="match status" value="1"/>
</dbReference>
<evidence type="ECO:0000256" key="4">
    <source>
        <dbReference type="ARBA" id="ARBA00022755"/>
    </source>
</evidence>
<dbReference type="OrthoDB" id="9804625at2"/>
<feature type="binding site" evidence="7">
    <location>
        <position position="310"/>
    </location>
    <ligand>
        <name>N(1)-(5-phospho-beta-D-ribosyl)glycinamide</name>
        <dbReference type="ChEBI" id="CHEBI:143788"/>
    </ligand>
</feature>
<dbReference type="Pfam" id="PF22660">
    <property type="entry name" value="RS_preATP-grasp-like"/>
    <property type="match status" value="1"/>
</dbReference>
<dbReference type="Gene3D" id="3.30.1490.20">
    <property type="entry name" value="ATP-grasp fold, A domain"/>
    <property type="match status" value="1"/>
</dbReference>
<keyword evidence="6 7" id="KW-0460">Magnesium</keyword>
<dbReference type="EMBL" id="CP015449">
    <property type="protein sequence ID" value="AWH93132.1"/>
    <property type="molecule type" value="Genomic_DNA"/>
</dbReference>
<dbReference type="InterPro" id="IPR005862">
    <property type="entry name" value="PurT"/>
</dbReference>
<dbReference type="GO" id="GO:0043815">
    <property type="term" value="F:phosphoribosylglycinamide formyltransferase 2 activity"/>
    <property type="evidence" value="ECO:0007669"/>
    <property type="project" value="UniProtKB-UniRule"/>
</dbReference>
<feature type="binding site" evidence="7">
    <location>
        <begin position="39"/>
        <end position="40"/>
    </location>
    <ligand>
        <name>N(1)-(5-phospho-beta-D-ribosyl)glycinamide</name>
        <dbReference type="ChEBI" id="CHEBI:143788"/>
    </ligand>
</feature>
<dbReference type="RefSeq" id="WP_108848461.1">
    <property type="nucleotide sequence ID" value="NZ_CP015449.1"/>
</dbReference>
<dbReference type="Pfam" id="PF02222">
    <property type="entry name" value="ATP-grasp"/>
    <property type="match status" value="1"/>
</dbReference>
<reference evidence="10 11" key="1">
    <citation type="submission" date="2016-04" db="EMBL/GenBank/DDBJ databases">
        <title>Complete genome sequence of Dietzia lutea YIM 80766T, a strain isolated from desert soil in Egypt.</title>
        <authorList>
            <person name="Zhao J."/>
            <person name="Hu B."/>
            <person name="Geng S."/>
            <person name="Nie Y."/>
            <person name="Tang Y."/>
        </authorList>
    </citation>
    <scope>NUCLEOTIDE SEQUENCE [LARGE SCALE GENOMIC DNA]</scope>
    <source>
        <strain evidence="10 11">YIM 80766</strain>
    </source>
</reference>
<evidence type="ECO:0000313" key="10">
    <source>
        <dbReference type="EMBL" id="AWH93132.1"/>
    </source>
</evidence>
<dbReference type="Gene3D" id="3.40.50.20">
    <property type="match status" value="1"/>
</dbReference>
<dbReference type="Gene3D" id="3.30.470.20">
    <property type="entry name" value="ATP-grasp fold, B domain"/>
    <property type="match status" value="1"/>
</dbReference>
<sequence>MTEAPVPSAHDPLAPPAVDRIGTPGSPGATRVMLLGSGELGKEVTIALQRFGVEVIAVDRYDGAPAHQVAHRSHAIDMTDADEVRRVVDLEKPHVILPEIEAIATSALEEIEQEGLARVVPTARAARLTMDREGIRRLAAEELGLPTSGYAFASSVGELRDACSAIGFPCLVKPTMSSSGKGQSTLHGPEDVEAAWSAAQTGARVAGARVIVESFVDFEYEITLLTVRSVDPETGRILTGFCEPIGHRQERGDYVESWQPQPMTQDAYDSARSVAARITGALGGVGVFGVELFVNGVDVYFSEVSPRPHDTGLVTLRSQVLSEFEMHARAVLGLPVVTTMASPGASAVIYGGAEIGEGSVEAVGFEGVARALAVPEADVRLFGKPSASEYRRMGVAVATAEDVDGARERAREAAARVRVVV</sequence>
<feature type="binding site" evidence="7">
    <location>
        <position position="132"/>
    </location>
    <ligand>
        <name>ATP</name>
        <dbReference type="ChEBI" id="CHEBI:30616"/>
    </ligand>
</feature>
<keyword evidence="2 7" id="KW-0479">Metal-binding</keyword>
<dbReference type="Proteomes" id="UP000244928">
    <property type="component" value="Chromosome"/>
</dbReference>
<keyword evidence="10" id="KW-0808">Transferase</keyword>
<dbReference type="UniPathway" id="UPA00074">
    <property type="reaction ID" value="UER00127"/>
</dbReference>
<feature type="binding site" evidence="7">
    <location>
        <begin position="391"/>
        <end position="392"/>
    </location>
    <ligand>
        <name>N(1)-(5-phospho-beta-D-ribosyl)glycinamide</name>
        <dbReference type="ChEBI" id="CHEBI:143788"/>
    </ligand>
</feature>
<dbReference type="GO" id="GO:0006189">
    <property type="term" value="P:'de novo' IMP biosynthetic process"/>
    <property type="evidence" value="ECO:0007669"/>
    <property type="project" value="UniProtKB-UniRule"/>
</dbReference>
<dbReference type="GO" id="GO:0005524">
    <property type="term" value="F:ATP binding"/>
    <property type="evidence" value="ECO:0007669"/>
    <property type="project" value="UniProtKB-UniRule"/>
</dbReference>
<accession>A0A2S1RA44</accession>
<keyword evidence="3 7" id="KW-0547">Nucleotide-binding</keyword>
<dbReference type="GO" id="GO:0005829">
    <property type="term" value="C:cytosol"/>
    <property type="evidence" value="ECO:0007669"/>
    <property type="project" value="TreeGrafter"/>
</dbReference>
<evidence type="ECO:0000256" key="3">
    <source>
        <dbReference type="ARBA" id="ARBA00022741"/>
    </source>
</evidence>
<keyword evidence="4 7" id="KW-0658">Purine biosynthesis</keyword>
<keyword evidence="5 7" id="KW-0067">ATP-binding</keyword>
<dbReference type="InterPro" id="IPR054350">
    <property type="entry name" value="PurT/PurK_preATP-grasp"/>
</dbReference>
<dbReference type="InterPro" id="IPR048740">
    <property type="entry name" value="PurT_C"/>
</dbReference>
<dbReference type="KEGG" id="dlu:A6035_14180"/>
<evidence type="ECO:0000256" key="5">
    <source>
        <dbReference type="ARBA" id="ARBA00022840"/>
    </source>
</evidence>
<keyword evidence="1 7" id="KW-0436">Ligase</keyword>
<evidence type="ECO:0000259" key="9">
    <source>
        <dbReference type="PROSITE" id="PS50975"/>
    </source>
</evidence>
<dbReference type="PROSITE" id="PS50975">
    <property type="entry name" value="ATP_GRASP"/>
    <property type="match status" value="1"/>
</dbReference>
<evidence type="ECO:0000256" key="7">
    <source>
        <dbReference type="HAMAP-Rule" id="MF_01643"/>
    </source>
</evidence>
<feature type="binding site" evidence="7">
    <location>
        <position position="303"/>
    </location>
    <ligand>
        <name>Mg(2+)</name>
        <dbReference type="ChEBI" id="CHEBI:18420"/>
    </ligand>
</feature>
<name>A0A2S1RA44_9ACTN</name>
<evidence type="ECO:0000256" key="6">
    <source>
        <dbReference type="ARBA" id="ARBA00022842"/>
    </source>
</evidence>
<evidence type="ECO:0000256" key="1">
    <source>
        <dbReference type="ARBA" id="ARBA00022598"/>
    </source>
</evidence>
<protein>
    <recommendedName>
        <fullName evidence="7">Formate-dependent phosphoribosylglycinamide formyltransferase</fullName>
        <ecNumber evidence="7">6.3.1.21</ecNumber>
    </recommendedName>
    <alternativeName>
        <fullName evidence="7">5'-phosphoribosylglycinamide transformylase 2</fullName>
    </alternativeName>
    <alternativeName>
        <fullName evidence="7">Formate-dependent GAR transformylase</fullName>
    </alternativeName>
    <alternativeName>
        <fullName evidence="7">GAR transformylase 2</fullName>
        <shortName evidence="7">GART 2</shortName>
    </alternativeName>
    <alternativeName>
        <fullName evidence="7">Non-folate glycinamide ribonucleotide transformylase</fullName>
    </alternativeName>
    <alternativeName>
        <fullName evidence="7">Phosphoribosylglycinamide formyltransferase 2</fullName>
    </alternativeName>
</protein>
<organism evidence="10 11">
    <name type="scientific">Dietzia lutea</name>
    <dbReference type="NCBI Taxonomy" id="546160"/>
    <lineage>
        <taxon>Bacteria</taxon>
        <taxon>Bacillati</taxon>
        <taxon>Actinomycetota</taxon>
        <taxon>Actinomycetes</taxon>
        <taxon>Mycobacteriales</taxon>
        <taxon>Dietziaceae</taxon>
        <taxon>Dietzia</taxon>
    </lineage>
</organism>
<dbReference type="InterPro" id="IPR013815">
    <property type="entry name" value="ATP_grasp_subdomain_1"/>
</dbReference>
<comment type="catalytic activity">
    <reaction evidence="7">
        <text>N(1)-(5-phospho-beta-D-ribosyl)glycinamide + formate + ATP = N(2)-formyl-N(1)-(5-phospho-beta-D-ribosyl)glycinamide + ADP + phosphate + H(+)</text>
        <dbReference type="Rhea" id="RHEA:24829"/>
        <dbReference type="ChEBI" id="CHEBI:15378"/>
        <dbReference type="ChEBI" id="CHEBI:15740"/>
        <dbReference type="ChEBI" id="CHEBI:30616"/>
        <dbReference type="ChEBI" id="CHEBI:43474"/>
        <dbReference type="ChEBI" id="CHEBI:143788"/>
        <dbReference type="ChEBI" id="CHEBI:147286"/>
        <dbReference type="ChEBI" id="CHEBI:456216"/>
        <dbReference type="EC" id="6.3.1.21"/>
    </reaction>
</comment>
<dbReference type="GO" id="GO:0000287">
    <property type="term" value="F:magnesium ion binding"/>
    <property type="evidence" value="ECO:0007669"/>
    <property type="project" value="UniProtKB-UniRule"/>
</dbReference>
<dbReference type="GO" id="GO:0004644">
    <property type="term" value="F:phosphoribosylglycinamide formyltransferase activity"/>
    <property type="evidence" value="ECO:0007669"/>
    <property type="project" value="UniProtKB-UniRule"/>
</dbReference>
<feature type="binding site" evidence="7">
    <location>
        <position position="291"/>
    </location>
    <ligand>
        <name>Mg(2+)</name>
        <dbReference type="ChEBI" id="CHEBI:18420"/>
    </ligand>
</feature>
<dbReference type="SUPFAM" id="SSF52440">
    <property type="entry name" value="PreATP-grasp domain"/>
    <property type="match status" value="1"/>
</dbReference>
<feature type="binding site" evidence="7">
    <location>
        <position position="173"/>
    </location>
    <ligand>
        <name>ATP</name>
        <dbReference type="ChEBI" id="CHEBI:30616"/>
    </ligand>
</feature>
<feature type="binding site" evidence="7">
    <location>
        <begin position="213"/>
        <end position="216"/>
    </location>
    <ligand>
        <name>ATP</name>
        <dbReference type="ChEBI" id="CHEBI:30616"/>
    </ligand>
</feature>
<feature type="binding site" evidence="7">
    <location>
        <position position="384"/>
    </location>
    <ligand>
        <name>N(1)-(5-phospho-beta-D-ribosyl)glycinamide</name>
        <dbReference type="ChEBI" id="CHEBI:143788"/>
    </ligand>
</feature>
<dbReference type="HAMAP" id="MF_01643">
    <property type="entry name" value="PurT"/>
    <property type="match status" value="1"/>
</dbReference>
<comment type="function">
    <text evidence="7">Involved in the de novo purine biosynthesis. Catalyzes the transfer of formate to 5-phospho-ribosyl-glycinamide (GAR), producing 5-phospho-ribosyl-N-formylglycinamide (FGAR). Formate is provided by PurU via hydrolysis of 10-formyl-tetrahydrofolate.</text>
</comment>
<comment type="subunit">
    <text evidence="7">Homodimer.</text>
</comment>
<gene>
    <name evidence="7" type="primary">purT</name>
    <name evidence="10" type="ORF">A6035_14180</name>
</gene>
<feature type="binding site" evidence="7">
    <location>
        <position position="99"/>
    </location>
    <ligand>
        <name>N(1)-(5-phospho-beta-D-ribosyl)glycinamide</name>
        <dbReference type="ChEBI" id="CHEBI:143788"/>
    </ligand>
</feature>
<dbReference type="InterPro" id="IPR011761">
    <property type="entry name" value="ATP-grasp"/>
</dbReference>
<evidence type="ECO:0000256" key="8">
    <source>
        <dbReference type="SAM" id="MobiDB-lite"/>
    </source>
</evidence>
<dbReference type="InterPro" id="IPR005479">
    <property type="entry name" value="CPAse_ATP-bd"/>
</dbReference>
<proteinExistence type="inferred from homology"/>
<dbReference type="InterPro" id="IPR016185">
    <property type="entry name" value="PreATP-grasp_dom_sf"/>
</dbReference>
<feature type="binding site" evidence="7">
    <location>
        <begin position="178"/>
        <end position="183"/>
    </location>
    <ligand>
        <name>ATP</name>
        <dbReference type="ChEBI" id="CHEBI:30616"/>
    </ligand>
</feature>
<comment type="similarity">
    <text evidence="7">Belongs to the PurK/PurT family.</text>
</comment>
<dbReference type="AlphaFoldDB" id="A0A2S1RA44"/>
<feature type="domain" description="ATP-grasp" evidence="9">
    <location>
        <begin position="137"/>
        <end position="332"/>
    </location>
</feature>
<dbReference type="NCBIfam" id="NF006766">
    <property type="entry name" value="PRK09288.1"/>
    <property type="match status" value="1"/>
</dbReference>
<dbReference type="PROSITE" id="PS00866">
    <property type="entry name" value="CPSASE_1"/>
    <property type="match status" value="1"/>
</dbReference>
<dbReference type="InterPro" id="IPR003135">
    <property type="entry name" value="ATP-grasp_carboxylate-amine"/>
</dbReference>
<dbReference type="SUPFAM" id="SSF51246">
    <property type="entry name" value="Rudiment single hybrid motif"/>
    <property type="match status" value="1"/>
</dbReference>
<evidence type="ECO:0000313" key="11">
    <source>
        <dbReference type="Proteomes" id="UP000244928"/>
    </source>
</evidence>
<feature type="binding site" evidence="7">
    <location>
        <position position="221"/>
    </location>
    <ligand>
        <name>ATP</name>
        <dbReference type="ChEBI" id="CHEBI:30616"/>
    </ligand>
</feature>
<comment type="pathway">
    <text evidence="7">Purine metabolism; IMP biosynthesis via de novo pathway; N(2)-formyl-N(1)-(5-phospho-D-ribosyl)glycinamide from N(1)-(5-phospho-D-ribosyl)glycinamide (formate route): step 1/1.</text>
</comment>
<dbReference type="Pfam" id="PF21244">
    <property type="entry name" value="PurT_C"/>
    <property type="match status" value="1"/>
</dbReference>
<dbReference type="PANTHER" id="PTHR43055:SF1">
    <property type="entry name" value="FORMATE-DEPENDENT PHOSPHORIBOSYLGLYCINAMIDE FORMYLTRANSFERASE"/>
    <property type="match status" value="1"/>
</dbReference>
<dbReference type="PANTHER" id="PTHR43055">
    <property type="entry name" value="FORMATE-DEPENDENT PHOSPHORIBOSYLGLYCINAMIDE FORMYLTRANSFERASE"/>
    <property type="match status" value="1"/>
</dbReference>